<evidence type="ECO:0000256" key="2">
    <source>
        <dbReference type="ARBA" id="ARBA00022801"/>
    </source>
</evidence>
<keyword evidence="2" id="KW-0378">Hydrolase</keyword>
<evidence type="ECO:0000313" key="3">
    <source>
        <dbReference type="EMBL" id="GAA4017622.1"/>
    </source>
</evidence>
<comment type="caution">
    <text evidence="3">The sequence shown here is derived from an EMBL/GenBank/DDBJ whole genome shotgun (WGS) entry which is preliminary data.</text>
</comment>
<dbReference type="InterPro" id="IPR033199">
    <property type="entry name" value="DDAH-like"/>
</dbReference>
<dbReference type="Proteomes" id="UP001500235">
    <property type="component" value="Unassembled WGS sequence"/>
</dbReference>
<accession>A0ABP7SWZ4</accession>
<evidence type="ECO:0000313" key="4">
    <source>
        <dbReference type="Proteomes" id="UP001500235"/>
    </source>
</evidence>
<dbReference type="PANTHER" id="PTHR12737:SF9">
    <property type="entry name" value="DIMETHYLARGININASE"/>
    <property type="match status" value="1"/>
</dbReference>
<dbReference type="EMBL" id="BAABBQ010000001">
    <property type="protein sequence ID" value="GAA4017622.1"/>
    <property type="molecule type" value="Genomic_DNA"/>
</dbReference>
<gene>
    <name evidence="3" type="ORF">GCM10022280_16100</name>
</gene>
<reference evidence="4" key="1">
    <citation type="journal article" date="2019" name="Int. J. Syst. Evol. Microbiol.">
        <title>The Global Catalogue of Microorganisms (GCM) 10K type strain sequencing project: providing services to taxonomists for standard genome sequencing and annotation.</title>
        <authorList>
            <consortium name="The Broad Institute Genomics Platform"/>
            <consortium name="The Broad Institute Genome Sequencing Center for Infectious Disease"/>
            <person name="Wu L."/>
            <person name="Ma J."/>
        </authorList>
    </citation>
    <scope>NUCLEOTIDE SEQUENCE [LARGE SCALE GENOMIC DNA]</scope>
    <source>
        <strain evidence="4">JCM 17563</strain>
    </source>
</reference>
<dbReference type="SUPFAM" id="SSF55909">
    <property type="entry name" value="Pentein"/>
    <property type="match status" value="1"/>
</dbReference>
<dbReference type="RefSeq" id="WP_344706871.1">
    <property type="nucleotide sequence ID" value="NZ_BAABBQ010000001.1"/>
</dbReference>
<organism evidence="3 4">
    <name type="scientific">Sphingomonas swuensis</name>
    <dbReference type="NCBI Taxonomy" id="977800"/>
    <lineage>
        <taxon>Bacteria</taxon>
        <taxon>Pseudomonadati</taxon>
        <taxon>Pseudomonadota</taxon>
        <taxon>Alphaproteobacteria</taxon>
        <taxon>Sphingomonadales</taxon>
        <taxon>Sphingomonadaceae</taxon>
        <taxon>Sphingomonas</taxon>
    </lineage>
</organism>
<protein>
    <submittedName>
        <fullName evidence="3">Arginine deiminase family protein</fullName>
    </submittedName>
</protein>
<name>A0ABP7SWZ4_9SPHN</name>
<sequence length="257" mass="27726">MPTAFTRAVSPTFADCELTHLGRQPIDLDRAAAQHVAYERALERAGFDVVRLPDLPTHADGVFVEDTAVLLGNHAVITRPGAPSRRPEADSTAAALADRFEVHRLTRGRLDGGDVLTIGRKIYVGQSRRTNCAGIVNLAGVAGRLGYEVIEVPHDKCLHLKTGATYAGVDDQGRDVVLVNPDWIDPNVFEDVFLVPSAPGEDFGANALKAGERLIYPSAYPRTAERLRTLGFTVDEVDIGELEKAEAGLTCMSLIAD</sequence>
<keyword evidence="4" id="KW-1185">Reference proteome</keyword>
<proteinExistence type="inferred from homology"/>
<dbReference type="PANTHER" id="PTHR12737">
    <property type="entry name" value="DIMETHYLARGININE DIMETHYLAMINOHYDROLASE"/>
    <property type="match status" value="1"/>
</dbReference>
<evidence type="ECO:0000256" key="1">
    <source>
        <dbReference type="ARBA" id="ARBA00008532"/>
    </source>
</evidence>
<dbReference type="Gene3D" id="3.75.10.10">
    <property type="entry name" value="L-arginine/glycine Amidinotransferase, Chain A"/>
    <property type="match status" value="1"/>
</dbReference>
<comment type="similarity">
    <text evidence="1">Belongs to the DDAH family.</text>
</comment>